<organism evidence="9">
    <name type="scientific">freshwater metagenome</name>
    <dbReference type="NCBI Taxonomy" id="449393"/>
    <lineage>
        <taxon>unclassified sequences</taxon>
        <taxon>metagenomes</taxon>
        <taxon>ecological metagenomes</taxon>
    </lineage>
</organism>
<keyword evidence="2" id="KW-0436">Ligase</keyword>
<name>A0A6J5YJ04_9ZZZZ</name>
<dbReference type="PANTHER" id="PTHR43033:SF1">
    <property type="entry name" value="TRNA(ILE)-LYSIDINE SYNTHASE-RELATED"/>
    <property type="match status" value="1"/>
</dbReference>
<dbReference type="Gene3D" id="3.40.50.620">
    <property type="entry name" value="HUPs"/>
    <property type="match status" value="1"/>
</dbReference>
<keyword evidence="5" id="KW-0067">ATP-binding</keyword>
<sequence>MDRADAGSRRGGLSRAGRSIDPGGQYPVTPIAEQLRARHSELLAHCRFPLQGTALVCGVSGGADSVALLVLAVAAGCEVTAVHVDHGLRVGSAQEADLVARAAAALGASFRAERVDVGAGPNLEARARAARLAVLGPEAALGHTADDRAETILINMIRGAGLDGLAGIRPGPRHPILGLRRSDTEAVCAIEGFEPFQDPSNRDPAFLRNRVRGELLPLLRDLADRDAVPLLVRQGDLFADVSDHLRAEALLLDVTDARALSAAPVVVARVAVREWLRAGMTEHHPPDAATIERVLAVARNDVLATDIGGGRRVERTAGRLRLVGSVPNA</sequence>
<dbReference type="PANTHER" id="PTHR43033">
    <property type="entry name" value="TRNA(ILE)-LYSIDINE SYNTHASE-RELATED"/>
    <property type="match status" value="1"/>
</dbReference>
<comment type="catalytic activity">
    <reaction evidence="6">
        <text>cytidine(34) in tRNA(Ile2) + L-lysine + ATP = lysidine(34) in tRNA(Ile2) + AMP + diphosphate + H(+)</text>
        <dbReference type="Rhea" id="RHEA:43744"/>
        <dbReference type="Rhea" id="RHEA-COMP:10625"/>
        <dbReference type="Rhea" id="RHEA-COMP:10670"/>
        <dbReference type="ChEBI" id="CHEBI:15378"/>
        <dbReference type="ChEBI" id="CHEBI:30616"/>
        <dbReference type="ChEBI" id="CHEBI:32551"/>
        <dbReference type="ChEBI" id="CHEBI:33019"/>
        <dbReference type="ChEBI" id="CHEBI:82748"/>
        <dbReference type="ChEBI" id="CHEBI:83665"/>
        <dbReference type="ChEBI" id="CHEBI:456215"/>
        <dbReference type="EC" id="6.3.4.19"/>
    </reaction>
</comment>
<evidence type="ECO:0000256" key="4">
    <source>
        <dbReference type="ARBA" id="ARBA00022741"/>
    </source>
</evidence>
<feature type="region of interest" description="Disordered" evidence="7">
    <location>
        <begin position="1"/>
        <end position="25"/>
    </location>
</feature>
<evidence type="ECO:0000313" key="9">
    <source>
        <dbReference type="EMBL" id="CAB4323532.1"/>
    </source>
</evidence>
<evidence type="ECO:0000256" key="1">
    <source>
        <dbReference type="ARBA" id="ARBA00013267"/>
    </source>
</evidence>
<keyword evidence="3" id="KW-0819">tRNA processing</keyword>
<reference evidence="9" key="1">
    <citation type="submission" date="2020-05" db="EMBL/GenBank/DDBJ databases">
        <authorList>
            <person name="Chiriac C."/>
            <person name="Salcher M."/>
            <person name="Ghai R."/>
            <person name="Kavagutti S V."/>
        </authorList>
    </citation>
    <scope>NUCLEOTIDE SEQUENCE</scope>
</reference>
<dbReference type="SUPFAM" id="SSF52402">
    <property type="entry name" value="Adenine nucleotide alpha hydrolases-like"/>
    <property type="match status" value="1"/>
</dbReference>
<protein>
    <recommendedName>
        <fullName evidence="1">tRNA(Ile)-lysidine synthetase</fullName>
        <ecNumber evidence="1">6.3.4.19</ecNumber>
    </recommendedName>
</protein>
<evidence type="ECO:0000256" key="7">
    <source>
        <dbReference type="SAM" id="MobiDB-lite"/>
    </source>
</evidence>
<dbReference type="EC" id="6.3.4.19" evidence="1"/>
<dbReference type="GO" id="GO:0008033">
    <property type="term" value="P:tRNA processing"/>
    <property type="evidence" value="ECO:0007669"/>
    <property type="project" value="UniProtKB-KW"/>
</dbReference>
<dbReference type="InterPro" id="IPR011063">
    <property type="entry name" value="TilS/TtcA_N"/>
</dbReference>
<dbReference type="NCBIfam" id="TIGR02432">
    <property type="entry name" value="lysidine_TilS_N"/>
    <property type="match status" value="1"/>
</dbReference>
<dbReference type="InterPro" id="IPR014729">
    <property type="entry name" value="Rossmann-like_a/b/a_fold"/>
</dbReference>
<dbReference type="GO" id="GO:0032267">
    <property type="term" value="F:tRNA(Ile)-lysidine synthase activity"/>
    <property type="evidence" value="ECO:0007669"/>
    <property type="project" value="UniProtKB-EC"/>
</dbReference>
<dbReference type="CDD" id="cd01992">
    <property type="entry name" value="TilS_N"/>
    <property type="match status" value="1"/>
</dbReference>
<dbReference type="GO" id="GO:0005524">
    <property type="term" value="F:ATP binding"/>
    <property type="evidence" value="ECO:0007669"/>
    <property type="project" value="UniProtKB-KW"/>
</dbReference>
<accession>A0A6J5YJ04</accession>
<dbReference type="InterPro" id="IPR012094">
    <property type="entry name" value="tRNA_Ile_lys_synt"/>
</dbReference>
<evidence type="ECO:0000256" key="5">
    <source>
        <dbReference type="ARBA" id="ARBA00022840"/>
    </source>
</evidence>
<feature type="domain" description="tRNA(Ile)-lysidine/2-thiocytidine synthase N-terminal" evidence="8">
    <location>
        <begin position="56"/>
        <end position="213"/>
    </location>
</feature>
<gene>
    <name evidence="9" type="ORF">UFOPK1392_01288</name>
</gene>
<evidence type="ECO:0000256" key="3">
    <source>
        <dbReference type="ARBA" id="ARBA00022694"/>
    </source>
</evidence>
<dbReference type="HAMAP" id="MF_01161">
    <property type="entry name" value="tRNA_Ile_lys_synt"/>
    <property type="match status" value="1"/>
</dbReference>
<evidence type="ECO:0000256" key="6">
    <source>
        <dbReference type="ARBA" id="ARBA00048539"/>
    </source>
</evidence>
<dbReference type="InterPro" id="IPR012795">
    <property type="entry name" value="tRNA_Ile_lys_synt_N"/>
</dbReference>
<evidence type="ECO:0000256" key="2">
    <source>
        <dbReference type="ARBA" id="ARBA00022598"/>
    </source>
</evidence>
<dbReference type="AlphaFoldDB" id="A0A6J5YJ04"/>
<keyword evidence="4" id="KW-0547">Nucleotide-binding</keyword>
<dbReference type="Pfam" id="PF01171">
    <property type="entry name" value="ATP_bind_3"/>
    <property type="match status" value="1"/>
</dbReference>
<dbReference type="EMBL" id="CAEMXZ010000051">
    <property type="protein sequence ID" value="CAB4323532.1"/>
    <property type="molecule type" value="Genomic_DNA"/>
</dbReference>
<evidence type="ECO:0000259" key="8">
    <source>
        <dbReference type="Pfam" id="PF01171"/>
    </source>
</evidence>
<proteinExistence type="inferred from homology"/>